<dbReference type="NCBIfam" id="TIGR03883">
    <property type="entry name" value="DUF2342_F420"/>
    <property type="match status" value="1"/>
</dbReference>
<dbReference type="Pfam" id="PF10103">
    <property type="entry name" value="Zincin_2"/>
    <property type="match status" value="1"/>
</dbReference>
<dbReference type="PANTHER" id="PTHR39420:SF2">
    <property type="entry name" value="HYDROLASE"/>
    <property type="match status" value="1"/>
</dbReference>
<reference evidence="2 3" key="1">
    <citation type="submission" date="2019-11" db="EMBL/GenBank/DDBJ databases">
        <authorList>
            <person name="He Y."/>
        </authorList>
    </citation>
    <scope>NUCLEOTIDE SEQUENCE [LARGE SCALE GENOMIC DNA]</scope>
    <source>
        <strain evidence="2 3">SCSIO 58843</strain>
    </source>
</reference>
<gene>
    <name evidence="2" type="ORF">GH723_01985</name>
</gene>
<dbReference type="PANTHER" id="PTHR39420">
    <property type="match status" value="1"/>
</dbReference>
<dbReference type="RefSeq" id="WP_153758079.1">
    <property type="nucleotide sequence ID" value="NZ_CP045851.1"/>
</dbReference>
<sequence>MSGFGPFGAGDPFGGLPFFADLAKMLAQQGPVSWDAARQLAASIATGGESEPNVDPVDRLQLEQLARVADLHVGSTTGLSTSASGQVKVVPVTRTQWLASSLDVYKPLVESIASSLGPAPGDDAPAVPTVDPDADPEAAVDQWLGGMMQMLAPMMLGMTAGSMLGHLATRSFGQYDLPVPRPGTDEILVVLRNLDEFGQEWSLDRDELRLWVCLHEITHHAVLGVPHVRDALREMLSGFAANFQPDTGVLEERLGNLDPTDVQGLASVQSMFGDPEVVLGAIRSPAQAELLPRLEALVAVVVGYVDWVMDTVGERLMGRYGQITEAMRRRRVEAAAADRFAGQILGLDLTQDLYDRGTTFVEGVVERAGTEGLDRLWAAPANLPTPNEVVAPGLWLARIDLPDDV</sequence>
<dbReference type="InterPro" id="IPR018766">
    <property type="entry name" value="Zinicin_2"/>
</dbReference>
<dbReference type="AlphaFoldDB" id="A0A5Q2REB7"/>
<name>A0A5Q2REB7_9ACTN</name>
<dbReference type="EMBL" id="CP045851">
    <property type="protein sequence ID" value="QGG93973.1"/>
    <property type="molecule type" value="Genomic_DNA"/>
</dbReference>
<dbReference type="Gene3D" id="1.20.150.30">
    <property type="entry name" value="Zincin-like metallopeptidase, N-terminal domain"/>
    <property type="match status" value="1"/>
</dbReference>
<protein>
    <recommendedName>
        <fullName evidence="4">Zinc-dependent metalloprotease</fullName>
    </recommendedName>
</protein>
<evidence type="ECO:0008006" key="4">
    <source>
        <dbReference type="Google" id="ProtNLM"/>
    </source>
</evidence>
<accession>A0A5Q2REB7</accession>
<feature type="compositionally biased region" description="Low complexity" evidence="1">
    <location>
        <begin position="118"/>
        <end position="131"/>
    </location>
</feature>
<evidence type="ECO:0000313" key="3">
    <source>
        <dbReference type="Proteomes" id="UP000334019"/>
    </source>
</evidence>
<evidence type="ECO:0000313" key="2">
    <source>
        <dbReference type="EMBL" id="QGG93973.1"/>
    </source>
</evidence>
<evidence type="ECO:0000256" key="1">
    <source>
        <dbReference type="SAM" id="MobiDB-lite"/>
    </source>
</evidence>
<dbReference type="SUPFAM" id="SSF55486">
    <property type="entry name" value="Metalloproteases ('zincins'), catalytic domain"/>
    <property type="match status" value="1"/>
</dbReference>
<keyword evidence="3" id="KW-1185">Reference proteome</keyword>
<feature type="region of interest" description="Disordered" evidence="1">
    <location>
        <begin position="116"/>
        <end position="137"/>
    </location>
</feature>
<dbReference type="InterPro" id="IPR022454">
    <property type="entry name" value="CHP03883_F420-assoc"/>
</dbReference>
<dbReference type="InterPro" id="IPR042271">
    <property type="entry name" value="Zinicin_2_N"/>
</dbReference>
<dbReference type="Proteomes" id="UP000334019">
    <property type="component" value="Chromosome"/>
</dbReference>
<proteinExistence type="predicted"/>
<organism evidence="2 3">
    <name type="scientific">Actinomarinicola tropica</name>
    <dbReference type="NCBI Taxonomy" id="2789776"/>
    <lineage>
        <taxon>Bacteria</taxon>
        <taxon>Bacillati</taxon>
        <taxon>Actinomycetota</taxon>
        <taxon>Acidimicrobiia</taxon>
        <taxon>Acidimicrobiales</taxon>
        <taxon>Iamiaceae</taxon>
        <taxon>Actinomarinicola</taxon>
    </lineage>
</organism>
<dbReference type="KEGG" id="atq:GH723_01985"/>
<dbReference type="NCBIfam" id="TIGR03624">
    <property type="entry name" value="putative hydrolase"/>
    <property type="match status" value="1"/>
</dbReference>